<organism evidence="2 3">
    <name type="scientific">Desulfovibrio subterraneus</name>
    <dbReference type="NCBI Taxonomy" id="2718620"/>
    <lineage>
        <taxon>Bacteria</taxon>
        <taxon>Pseudomonadati</taxon>
        <taxon>Thermodesulfobacteriota</taxon>
        <taxon>Desulfovibrionia</taxon>
        <taxon>Desulfovibrionales</taxon>
        <taxon>Desulfovibrionaceae</taxon>
        <taxon>Desulfovibrio</taxon>
    </lineage>
</organism>
<dbReference type="Pfam" id="PF07238">
    <property type="entry name" value="PilZ"/>
    <property type="match status" value="1"/>
</dbReference>
<name>A0A7J0BHW0_9BACT</name>
<accession>A0A7J0BHW0</accession>
<dbReference type="RefSeq" id="WP_174404831.1">
    <property type="nucleotide sequence ID" value="NZ_BLVO01000013.1"/>
</dbReference>
<evidence type="ECO:0000313" key="3">
    <source>
        <dbReference type="Proteomes" id="UP000503840"/>
    </source>
</evidence>
<dbReference type="EMBL" id="BLVO01000013">
    <property type="protein sequence ID" value="GFM33148.1"/>
    <property type="molecule type" value="Genomic_DNA"/>
</dbReference>
<feature type="domain" description="PilZ" evidence="1">
    <location>
        <begin position="3"/>
        <end position="96"/>
    </location>
</feature>
<reference evidence="2 3" key="1">
    <citation type="submission" date="2020-05" db="EMBL/GenBank/DDBJ databases">
        <title>Draft genome sequence of Desulfovibrio sp. strain HN2T.</title>
        <authorList>
            <person name="Ueno A."/>
            <person name="Tamazawa S."/>
            <person name="Tamamura S."/>
            <person name="Murakami T."/>
            <person name="Kiyama T."/>
            <person name="Inomata H."/>
            <person name="Amano Y."/>
            <person name="Miyakawa K."/>
            <person name="Tamaki H."/>
            <person name="Naganuma T."/>
            <person name="Kaneko K."/>
        </authorList>
    </citation>
    <scope>NUCLEOTIDE SEQUENCE [LARGE SCALE GENOMIC DNA]</scope>
    <source>
        <strain evidence="2 3">HN2</strain>
    </source>
</reference>
<dbReference type="AlphaFoldDB" id="A0A7J0BHW0"/>
<dbReference type="SUPFAM" id="SSF141371">
    <property type="entry name" value="PilZ domain-like"/>
    <property type="match status" value="1"/>
</dbReference>
<protein>
    <recommendedName>
        <fullName evidence="1">PilZ domain-containing protein</fullName>
    </recommendedName>
</protein>
<dbReference type="InterPro" id="IPR009875">
    <property type="entry name" value="PilZ_domain"/>
</dbReference>
<keyword evidence="3" id="KW-1185">Reference proteome</keyword>
<evidence type="ECO:0000313" key="2">
    <source>
        <dbReference type="EMBL" id="GFM33148.1"/>
    </source>
</evidence>
<proteinExistence type="predicted"/>
<sequence>MPNRRKRSRVRGSYEGILVLRGKEWPVQTRDISLKGALISAAVLPPLREECMLRIPLSEDIELEMEGLIVRVGSDDAAMDFTGMDEETYAHLSTMVRLRMANADLVDREELEEPFD</sequence>
<dbReference type="Proteomes" id="UP000503840">
    <property type="component" value="Unassembled WGS sequence"/>
</dbReference>
<comment type="caution">
    <text evidence="2">The sequence shown here is derived from an EMBL/GenBank/DDBJ whole genome shotgun (WGS) entry which is preliminary data.</text>
</comment>
<dbReference type="Gene3D" id="2.40.10.220">
    <property type="entry name" value="predicted glycosyltransferase like domains"/>
    <property type="match status" value="1"/>
</dbReference>
<dbReference type="GO" id="GO:0035438">
    <property type="term" value="F:cyclic-di-GMP binding"/>
    <property type="evidence" value="ECO:0007669"/>
    <property type="project" value="InterPro"/>
</dbReference>
<gene>
    <name evidence="2" type="ORF">DSM101010T_15130</name>
</gene>
<evidence type="ECO:0000259" key="1">
    <source>
        <dbReference type="Pfam" id="PF07238"/>
    </source>
</evidence>